<dbReference type="InterPro" id="IPR044550">
    <property type="entry name" value="WzxE"/>
</dbReference>
<name>A0A1G8W0A1_9FLAO</name>
<feature type="transmembrane region" description="Helical" evidence="6">
    <location>
        <begin position="86"/>
        <end position="109"/>
    </location>
</feature>
<dbReference type="GO" id="GO:0009246">
    <property type="term" value="P:enterobacterial common antigen biosynthetic process"/>
    <property type="evidence" value="ECO:0007669"/>
    <property type="project" value="InterPro"/>
</dbReference>
<feature type="transmembrane region" description="Helical" evidence="6">
    <location>
        <begin position="265"/>
        <end position="283"/>
    </location>
</feature>
<evidence type="ECO:0000256" key="6">
    <source>
        <dbReference type="SAM" id="Phobius"/>
    </source>
</evidence>
<dbReference type="PANTHER" id="PTHR30250">
    <property type="entry name" value="PST FAMILY PREDICTED COLANIC ACID TRANSPORTER"/>
    <property type="match status" value="1"/>
</dbReference>
<evidence type="ECO:0000256" key="2">
    <source>
        <dbReference type="ARBA" id="ARBA00022475"/>
    </source>
</evidence>
<sequence length="425" mass="48385">MLKTLKQNVLLKVLSMNAVSVAVSFATGIFSTKLISVFLGAPGMAMLGSFKNFSSMLRSVATVGISNSVVKLYVENRDDKKELSVIYSTFFWFFLVISVLLGSITVLFSKTISSFLFFTDAYYYPICFFALFLPLMVLNTFWTAVYNGLEMFKKIIIIQLVSNIAVFAITALLIIKENISGALLSFAFGELGMVVVTFIFIRADGAYFAFDLHKIIQRKYVSVILRFSSMALLSAVIGPMTLILIRKEIVTAFSMQEAGVWDAVTRLSGFYMLLFNSGLSLYYMPKLASLNTDAEFRTELKSYFKLFVPLFLLMLCCIYIGRDIIVKIAFTDAFLKIKDLLFWQLGGDFFRIMTLAFGYQIVIKTMVRKYFFIEILFNVSYFLLALLMIRTMASEGALQAYFFANMFLFVVMAFMFRHTILRRTI</sequence>
<feature type="transmembrane region" description="Helical" evidence="6">
    <location>
        <begin position="223"/>
        <end position="245"/>
    </location>
</feature>
<evidence type="ECO:0000256" key="4">
    <source>
        <dbReference type="ARBA" id="ARBA00022989"/>
    </source>
</evidence>
<evidence type="ECO:0000256" key="1">
    <source>
        <dbReference type="ARBA" id="ARBA00004651"/>
    </source>
</evidence>
<evidence type="ECO:0000256" key="3">
    <source>
        <dbReference type="ARBA" id="ARBA00022692"/>
    </source>
</evidence>
<keyword evidence="5 6" id="KW-0472">Membrane</keyword>
<dbReference type="AlphaFoldDB" id="A0A1G8W0A1"/>
<dbReference type="GO" id="GO:0005886">
    <property type="term" value="C:plasma membrane"/>
    <property type="evidence" value="ECO:0007669"/>
    <property type="project" value="UniProtKB-SubCell"/>
</dbReference>
<evidence type="ECO:0000313" key="8">
    <source>
        <dbReference type="Proteomes" id="UP000199580"/>
    </source>
</evidence>
<feature type="transmembrane region" description="Helical" evidence="6">
    <location>
        <begin position="181"/>
        <end position="203"/>
    </location>
</feature>
<feature type="transmembrane region" description="Helical" evidence="6">
    <location>
        <begin position="341"/>
        <end position="359"/>
    </location>
</feature>
<organism evidence="7 8">
    <name type="scientific">Flavobacterium noncentrifugens</name>
    <dbReference type="NCBI Taxonomy" id="1128970"/>
    <lineage>
        <taxon>Bacteria</taxon>
        <taxon>Pseudomonadati</taxon>
        <taxon>Bacteroidota</taxon>
        <taxon>Flavobacteriia</taxon>
        <taxon>Flavobacteriales</taxon>
        <taxon>Flavobacteriaceae</taxon>
        <taxon>Flavobacterium</taxon>
    </lineage>
</organism>
<dbReference type="PANTHER" id="PTHR30250:SF30">
    <property type="entry name" value="LIPID III FLIPPASE"/>
    <property type="match status" value="1"/>
</dbReference>
<keyword evidence="8" id="KW-1185">Reference proteome</keyword>
<evidence type="ECO:0000313" key="7">
    <source>
        <dbReference type="EMBL" id="SDJ71483.1"/>
    </source>
</evidence>
<feature type="transmembrane region" description="Helical" evidence="6">
    <location>
        <begin position="155"/>
        <end position="175"/>
    </location>
</feature>
<dbReference type="STRING" id="1128970.SAMN04487935_1584"/>
<accession>A0A1G8W0A1</accession>
<gene>
    <name evidence="7" type="ORF">SAMN04487935_1584</name>
</gene>
<feature type="transmembrane region" description="Helical" evidence="6">
    <location>
        <begin position="121"/>
        <end position="143"/>
    </location>
</feature>
<proteinExistence type="predicted"/>
<dbReference type="RefSeq" id="WP_091393527.1">
    <property type="nucleotide sequence ID" value="NZ_BKAI01000003.1"/>
</dbReference>
<dbReference type="InterPro" id="IPR050833">
    <property type="entry name" value="Poly_Biosynth_Transport"/>
</dbReference>
<comment type="subcellular location">
    <subcellularLocation>
        <location evidence="1">Cell membrane</location>
        <topology evidence="1">Multi-pass membrane protein</topology>
    </subcellularLocation>
</comment>
<keyword evidence="2" id="KW-1003">Cell membrane</keyword>
<feature type="transmembrane region" description="Helical" evidence="6">
    <location>
        <begin position="21"/>
        <end position="41"/>
    </location>
</feature>
<keyword evidence="4 6" id="KW-1133">Transmembrane helix</keyword>
<dbReference type="CDD" id="cd13125">
    <property type="entry name" value="MATE_like_10"/>
    <property type="match status" value="1"/>
</dbReference>
<reference evidence="7 8" key="1">
    <citation type="submission" date="2016-10" db="EMBL/GenBank/DDBJ databases">
        <authorList>
            <person name="de Groot N.N."/>
        </authorList>
    </citation>
    <scope>NUCLEOTIDE SEQUENCE [LARGE SCALE GENOMIC DNA]</scope>
    <source>
        <strain evidence="7 8">CGMCC 1.10076</strain>
    </source>
</reference>
<keyword evidence="3 6" id="KW-0812">Transmembrane</keyword>
<feature type="transmembrane region" description="Helical" evidence="6">
    <location>
        <begin position="371"/>
        <end position="392"/>
    </location>
</feature>
<evidence type="ECO:0000256" key="5">
    <source>
        <dbReference type="ARBA" id="ARBA00023136"/>
    </source>
</evidence>
<feature type="transmembrane region" description="Helical" evidence="6">
    <location>
        <begin position="53"/>
        <end position="74"/>
    </location>
</feature>
<dbReference type="Proteomes" id="UP000199580">
    <property type="component" value="Unassembled WGS sequence"/>
</dbReference>
<dbReference type="EMBL" id="FNEZ01000002">
    <property type="protein sequence ID" value="SDJ71483.1"/>
    <property type="molecule type" value="Genomic_DNA"/>
</dbReference>
<dbReference type="OrthoDB" id="9769862at2"/>
<protein>
    <submittedName>
        <fullName evidence="7">Polysaccharide transporter, PST family</fullName>
    </submittedName>
</protein>
<feature type="transmembrane region" description="Helical" evidence="6">
    <location>
        <begin position="303"/>
        <end position="321"/>
    </location>
</feature>
<feature type="transmembrane region" description="Helical" evidence="6">
    <location>
        <begin position="398"/>
        <end position="416"/>
    </location>
</feature>